<evidence type="ECO:0000313" key="2">
    <source>
        <dbReference type="EMBL" id="CEP09921.1"/>
    </source>
</evidence>
<organism evidence="2 3">
    <name type="scientific">Parasitella parasitica</name>
    <dbReference type="NCBI Taxonomy" id="35722"/>
    <lineage>
        <taxon>Eukaryota</taxon>
        <taxon>Fungi</taxon>
        <taxon>Fungi incertae sedis</taxon>
        <taxon>Mucoromycota</taxon>
        <taxon>Mucoromycotina</taxon>
        <taxon>Mucoromycetes</taxon>
        <taxon>Mucorales</taxon>
        <taxon>Mucorineae</taxon>
        <taxon>Mucoraceae</taxon>
        <taxon>Parasitella</taxon>
    </lineage>
</organism>
<name>A0A0B7MV57_9FUNG</name>
<dbReference type="AlphaFoldDB" id="A0A0B7MV57"/>
<keyword evidence="3" id="KW-1185">Reference proteome</keyword>
<dbReference type="Proteomes" id="UP000054107">
    <property type="component" value="Unassembled WGS sequence"/>
</dbReference>
<dbReference type="EMBL" id="LN722749">
    <property type="protein sequence ID" value="CEP09921.1"/>
    <property type="molecule type" value="Genomic_DNA"/>
</dbReference>
<evidence type="ECO:0000313" key="3">
    <source>
        <dbReference type="Proteomes" id="UP000054107"/>
    </source>
</evidence>
<feature type="compositionally biased region" description="Acidic residues" evidence="1">
    <location>
        <begin position="94"/>
        <end position="105"/>
    </location>
</feature>
<dbReference type="OrthoDB" id="2299828at2759"/>
<accession>A0A0B7MV57</accession>
<protein>
    <submittedName>
        <fullName evidence="2">Uncharacterized protein</fullName>
    </submittedName>
</protein>
<gene>
    <name evidence="2" type="primary">PARPA_03517.1 scaffold 8244</name>
</gene>
<evidence type="ECO:0000256" key="1">
    <source>
        <dbReference type="SAM" id="MobiDB-lite"/>
    </source>
</evidence>
<feature type="region of interest" description="Disordered" evidence="1">
    <location>
        <begin position="86"/>
        <end position="114"/>
    </location>
</feature>
<sequence length="236" mass="26925">MNNQNTASPTTTRPIRTPVSAYGALNQDVAQLKEMFAEFKKNAEFNRACLMSLIKQLSPVFPTLDTFDNEIFRGVRKEIVAVGSDTVDNVSSGDGDEDNDDDNEDGSSLGMLANRPSYRAPRFPLPRGGVDARTIEQNDTHRIVKQIVDYDRGVEGVECPDPTDPRVDFFYFDNEEKLLALMGFLSHKIYEPTRFVLMEDTYQQLIKEMEYQTGRSCEDWGYYFGYNSDDEMEDEN</sequence>
<proteinExistence type="predicted"/>
<reference evidence="2 3" key="1">
    <citation type="submission" date="2014-09" db="EMBL/GenBank/DDBJ databases">
        <authorList>
            <person name="Ellenberger Sabrina"/>
        </authorList>
    </citation>
    <scope>NUCLEOTIDE SEQUENCE [LARGE SCALE GENOMIC DNA]</scope>
    <source>
        <strain evidence="2 3">CBS 412.66</strain>
    </source>
</reference>